<keyword evidence="2" id="KW-1185">Reference proteome</keyword>
<dbReference type="OrthoDB" id="6159094at2"/>
<organism evidence="1 2">
    <name type="scientific">Halomonas korlensis</name>
    <dbReference type="NCBI Taxonomy" id="463301"/>
    <lineage>
        <taxon>Bacteria</taxon>
        <taxon>Pseudomonadati</taxon>
        <taxon>Pseudomonadota</taxon>
        <taxon>Gammaproteobacteria</taxon>
        <taxon>Oceanospirillales</taxon>
        <taxon>Halomonadaceae</taxon>
        <taxon>Halomonas</taxon>
    </lineage>
</organism>
<gene>
    <name evidence="1" type="ORF">SAMN04487955_11012</name>
</gene>
<sequence>MKSDKRVTGLALGLTMIILGLGVPDARAQRAATGPPDWPCVQRLIPELAWGTIWTGPSPEALERSWWEDEEVGRVVRFATARETPREEALQRVHDFVAQVAGQPEADREERLTLLFAGLFERIDRERSRIIERIRSASRGQVKRLDRLTVLVDELEVLRASSEASGADIEELRKELHWEQRTFQKRQQLLPVMCEKPSLLEEELSRMVRVIRSEL</sequence>
<dbReference type="RefSeq" id="WP_089796570.1">
    <property type="nucleotide sequence ID" value="NZ_FPBP01000010.1"/>
</dbReference>
<protein>
    <submittedName>
        <fullName evidence="1">Uncharacterized protein</fullName>
    </submittedName>
</protein>
<accession>A0A1I7JD56</accession>
<reference evidence="2" key="1">
    <citation type="submission" date="2016-10" db="EMBL/GenBank/DDBJ databases">
        <authorList>
            <person name="Varghese N."/>
            <person name="Submissions S."/>
        </authorList>
    </citation>
    <scope>NUCLEOTIDE SEQUENCE [LARGE SCALE GENOMIC DNA]</scope>
    <source>
        <strain evidence="2">CGMCC 1.6981</strain>
    </source>
</reference>
<dbReference type="EMBL" id="FPBP01000010">
    <property type="protein sequence ID" value="SFU83071.1"/>
    <property type="molecule type" value="Genomic_DNA"/>
</dbReference>
<proteinExistence type="predicted"/>
<evidence type="ECO:0000313" key="2">
    <source>
        <dbReference type="Proteomes" id="UP000198693"/>
    </source>
</evidence>
<dbReference type="STRING" id="463301.SAMN04487955_11012"/>
<evidence type="ECO:0000313" key="1">
    <source>
        <dbReference type="EMBL" id="SFU83071.1"/>
    </source>
</evidence>
<name>A0A1I7JD56_9GAMM</name>
<dbReference type="Proteomes" id="UP000198693">
    <property type="component" value="Unassembled WGS sequence"/>
</dbReference>
<dbReference type="AlphaFoldDB" id="A0A1I7JD56"/>